<reference evidence="1 2" key="1">
    <citation type="submission" date="2016-10" db="EMBL/GenBank/DDBJ databases">
        <authorList>
            <person name="de Groot N.N."/>
        </authorList>
    </citation>
    <scope>NUCLEOTIDE SEQUENCE [LARGE SCALE GENOMIC DNA]</scope>
    <source>
        <strain evidence="1 2">CGMCC 1.6133</strain>
    </source>
</reference>
<keyword evidence="2" id="KW-1185">Reference proteome</keyword>
<dbReference type="AlphaFoldDB" id="A0A1G8N0V1"/>
<evidence type="ECO:0000313" key="2">
    <source>
        <dbReference type="Proteomes" id="UP000198525"/>
    </source>
</evidence>
<name>A0A1G8N0V1_9GAMM</name>
<protein>
    <submittedName>
        <fullName evidence="1">Uncharacterized protein</fullName>
    </submittedName>
</protein>
<accession>A0A1G8N0V1</accession>
<dbReference type="RefSeq" id="WP_089682156.1">
    <property type="nucleotide sequence ID" value="NZ_FNES01000001.1"/>
</dbReference>
<gene>
    <name evidence="1" type="ORF">SAMN04487954_101191</name>
</gene>
<sequence>MAIDTSSTAGIQRSLRQCLSNVAALLYHNGHVLETVTVSHRGLDRAALGQLRRNAAEWDTCQQVLERSEAATYNDQGRFILTPMGRELLFDMFGEGAADCA</sequence>
<dbReference type="OrthoDB" id="6171765at2"/>
<dbReference type="EMBL" id="FNES01000001">
    <property type="protein sequence ID" value="SDI73889.1"/>
    <property type="molecule type" value="Genomic_DNA"/>
</dbReference>
<proteinExistence type="predicted"/>
<dbReference type="Proteomes" id="UP000198525">
    <property type="component" value="Unassembled WGS sequence"/>
</dbReference>
<evidence type="ECO:0000313" key="1">
    <source>
        <dbReference type="EMBL" id="SDI73889.1"/>
    </source>
</evidence>
<organism evidence="1 2">
    <name type="scientific">Billgrantia gudaonensis</name>
    <dbReference type="NCBI Taxonomy" id="376427"/>
    <lineage>
        <taxon>Bacteria</taxon>
        <taxon>Pseudomonadati</taxon>
        <taxon>Pseudomonadota</taxon>
        <taxon>Gammaproteobacteria</taxon>
        <taxon>Oceanospirillales</taxon>
        <taxon>Halomonadaceae</taxon>
        <taxon>Billgrantia</taxon>
    </lineage>
</organism>